<evidence type="ECO:0000259" key="6">
    <source>
        <dbReference type="PROSITE" id="PS50968"/>
    </source>
</evidence>
<dbReference type="RefSeq" id="WP_345536337.1">
    <property type="nucleotide sequence ID" value="NZ_BAABGJ010000009.1"/>
</dbReference>
<dbReference type="CDD" id="cd06850">
    <property type="entry name" value="biotinyl_domain"/>
    <property type="match status" value="1"/>
</dbReference>
<keyword evidence="8" id="KW-1185">Reference proteome</keyword>
<dbReference type="Gene3D" id="2.40.50.100">
    <property type="match status" value="1"/>
</dbReference>
<organism evidence="7 8">
    <name type="scientific">Variovorax defluvii</name>
    <dbReference type="NCBI Taxonomy" id="913761"/>
    <lineage>
        <taxon>Bacteria</taxon>
        <taxon>Pseudomonadati</taxon>
        <taxon>Pseudomonadota</taxon>
        <taxon>Betaproteobacteria</taxon>
        <taxon>Burkholderiales</taxon>
        <taxon>Comamonadaceae</taxon>
        <taxon>Variovorax</taxon>
    </lineage>
</organism>
<protein>
    <recommendedName>
        <fullName evidence="2 4">Biotin carboxyl carrier protein of acetyl-CoA carboxylase</fullName>
    </recommendedName>
</protein>
<dbReference type="PRINTS" id="PR01071">
    <property type="entry name" value="ACOABIOTINCC"/>
</dbReference>
<keyword evidence="4" id="KW-0276">Fatty acid metabolism</keyword>
<dbReference type="InterPro" id="IPR000089">
    <property type="entry name" value="Biotin_lipoyl"/>
</dbReference>
<keyword evidence="4" id="KW-0443">Lipid metabolism</keyword>
<dbReference type="SUPFAM" id="SSF51230">
    <property type="entry name" value="Single hybrid motif"/>
    <property type="match status" value="1"/>
</dbReference>
<evidence type="ECO:0000313" key="8">
    <source>
        <dbReference type="Proteomes" id="UP001500975"/>
    </source>
</evidence>
<reference evidence="8" key="1">
    <citation type="journal article" date="2019" name="Int. J. Syst. Evol. Microbiol.">
        <title>The Global Catalogue of Microorganisms (GCM) 10K type strain sequencing project: providing services to taxonomists for standard genome sequencing and annotation.</title>
        <authorList>
            <consortium name="The Broad Institute Genomics Platform"/>
            <consortium name="The Broad Institute Genome Sequencing Center for Infectious Disease"/>
            <person name="Wu L."/>
            <person name="Ma J."/>
        </authorList>
    </citation>
    <scope>NUCLEOTIDE SEQUENCE [LARGE SCALE GENOMIC DNA]</scope>
    <source>
        <strain evidence="8">JCM 17804</strain>
    </source>
</reference>
<feature type="compositionally biased region" description="Polar residues" evidence="5">
    <location>
        <begin position="52"/>
        <end position="62"/>
    </location>
</feature>
<sequence>MTTNTELIKDLIDIVAEEQIAEVELRDASRSIRILRRAEVSAGAAPPAAMNDKSTTAATQETAPVPARQDRSLHTVTAPMSGTFCRSAGADGEPIVKVGSSVDAGGLVCVIEAMKILNDVTTDRGGVIDEVLCEHGQAVEQGQALFVIRTNGNGDVR</sequence>
<comment type="caution">
    <text evidence="7">The sequence shown here is derived from an EMBL/GenBank/DDBJ whole genome shotgun (WGS) entry which is preliminary data.</text>
</comment>
<keyword evidence="3 4" id="KW-0092">Biotin</keyword>
<evidence type="ECO:0000256" key="2">
    <source>
        <dbReference type="ARBA" id="ARBA00017562"/>
    </source>
</evidence>
<keyword evidence="4" id="KW-0444">Lipid biosynthesis</keyword>
<dbReference type="InterPro" id="IPR050709">
    <property type="entry name" value="Biotin_Carboxyl_Carrier/Decarb"/>
</dbReference>
<dbReference type="InterPro" id="IPR001249">
    <property type="entry name" value="AcCoA_biotinCC"/>
</dbReference>
<dbReference type="PROSITE" id="PS50968">
    <property type="entry name" value="BIOTINYL_LIPOYL"/>
    <property type="match status" value="1"/>
</dbReference>
<accession>A0ABP8H5C1</accession>
<dbReference type="EMBL" id="BAABGJ010000009">
    <property type="protein sequence ID" value="GAA4334428.1"/>
    <property type="molecule type" value="Genomic_DNA"/>
</dbReference>
<evidence type="ECO:0000256" key="4">
    <source>
        <dbReference type="RuleBase" id="RU364072"/>
    </source>
</evidence>
<comment type="function">
    <text evidence="1 4">This protein is a component of the acetyl coenzyme A carboxylase complex; first, biotin carboxylase catalyzes the carboxylation of the carrier protein and then the transcarboxylase transfers the carboxyl group to form malonyl-CoA.</text>
</comment>
<evidence type="ECO:0000256" key="1">
    <source>
        <dbReference type="ARBA" id="ARBA00003761"/>
    </source>
</evidence>
<dbReference type="Proteomes" id="UP001500975">
    <property type="component" value="Unassembled WGS sequence"/>
</dbReference>
<evidence type="ECO:0000256" key="5">
    <source>
        <dbReference type="SAM" id="MobiDB-lite"/>
    </source>
</evidence>
<name>A0ABP8H5C1_9BURK</name>
<keyword evidence="4" id="KW-0275">Fatty acid biosynthesis</keyword>
<gene>
    <name evidence="7" type="ORF">GCM10023165_10250</name>
</gene>
<feature type="region of interest" description="Disordered" evidence="5">
    <location>
        <begin position="43"/>
        <end position="72"/>
    </location>
</feature>
<dbReference type="PANTHER" id="PTHR45266">
    <property type="entry name" value="OXALOACETATE DECARBOXYLASE ALPHA CHAIN"/>
    <property type="match status" value="1"/>
</dbReference>
<comment type="pathway">
    <text evidence="4">Lipid metabolism; fatty acid biosynthesis.</text>
</comment>
<proteinExistence type="predicted"/>
<evidence type="ECO:0000313" key="7">
    <source>
        <dbReference type="EMBL" id="GAA4334428.1"/>
    </source>
</evidence>
<feature type="domain" description="Lipoyl-binding" evidence="6">
    <location>
        <begin position="60"/>
        <end position="149"/>
    </location>
</feature>
<dbReference type="Pfam" id="PF00364">
    <property type="entry name" value="Biotin_lipoyl"/>
    <property type="match status" value="1"/>
</dbReference>
<evidence type="ECO:0000256" key="3">
    <source>
        <dbReference type="ARBA" id="ARBA00023267"/>
    </source>
</evidence>
<dbReference type="InterPro" id="IPR011053">
    <property type="entry name" value="Single_hybrid_motif"/>
</dbReference>
<dbReference type="PANTHER" id="PTHR45266:SF3">
    <property type="entry name" value="OXALOACETATE DECARBOXYLASE ALPHA CHAIN"/>
    <property type="match status" value="1"/>
</dbReference>